<dbReference type="SUPFAM" id="SSF57196">
    <property type="entry name" value="EGF/Laminin"/>
    <property type="match status" value="1"/>
</dbReference>
<reference evidence="4" key="1">
    <citation type="submission" date="2025-08" db="UniProtKB">
        <authorList>
            <consortium name="RefSeq"/>
        </authorList>
    </citation>
    <scope>IDENTIFICATION</scope>
    <source>
        <tissue evidence="4">Whole sample</tissue>
    </source>
</reference>
<dbReference type="Gene3D" id="2.10.25.10">
    <property type="entry name" value="Laminin"/>
    <property type="match status" value="1"/>
</dbReference>
<dbReference type="AlphaFoldDB" id="A0A8B8EBU8"/>
<keyword evidence="1" id="KW-1133">Transmembrane helix</keyword>
<keyword evidence="1" id="KW-0472">Membrane</keyword>
<keyword evidence="1" id="KW-0812">Transmembrane</keyword>
<dbReference type="OrthoDB" id="6188462at2759"/>
<evidence type="ECO:0000313" key="3">
    <source>
        <dbReference type="Proteomes" id="UP000694844"/>
    </source>
</evidence>
<dbReference type="RefSeq" id="XP_022336991.1">
    <property type="nucleotide sequence ID" value="XM_022481283.1"/>
</dbReference>
<sequence length="300" mass="33847">MTRYNIYYTNWQPCVVKNNQYVKTVFVVVVGMTCIRGCIVFSLLFSVSGVHTAEIPNKCVIIQEKESIDVHFDTPSFLKNTDKAQCQVQNADLGNLRCGQTDVYIKPECVCSFYNVYEATLYHGYSSCPPENVADLVTKLKCPVCKKYSLNSTGPCINGGKLNCKGEEVAPEITCQCPPNYEGKFCEIKIENVTRICNRIPINSTNVLPSCARTGRDCITYSKNRLYAYKCKETQISQDRRGLPLCIDTEDLTTRPSMTTTSVQGATRASHLISGASSVHYVFFLKWYWIFYFNLQFIGS</sequence>
<dbReference type="PROSITE" id="PS00022">
    <property type="entry name" value="EGF_1"/>
    <property type="match status" value="1"/>
</dbReference>
<dbReference type="InterPro" id="IPR000742">
    <property type="entry name" value="EGF"/>
</dbReference>
<accession>A0A8B8EBU8</accession>
<organism evidence="3 4">
    <name type="scientific">Crassostrea virginica</name>
    <name type="common">Eastern oyster</name>
    <dbReference type="NCBI Taxonomy" id="6565"/>
    <lineage>
        <taxon>Eukaryota</taxon>
        <taxon>Metazoa</taxon>
        <taxon>Spiralia</taxon>
        <taxon>Lophotrochozoa</taxon>
        <taxon>Mollusca</taxon>
        <taxon>Bivalvia</taxon>
        <taxon>Autobranchia</taxon>
        <taxon>Pteriomorphia</taxon>
        <taxon>Ostreida</taxon>
        <taxon>Ostreoidea</taxon>
        <taxon>Ostreidae</taxon>
        <taxon>Crassostrea</taxon>
    </lineage>
</organism>
<dbReference type="KEGG" id="cvn:111133162"/>
<proteinExistence type="predicted"/>
<feature type="transmembrane region" description="Helical" evidence="1">
    <location>
        <begin position="21"/>
        <end position="45"/>
    </location>
</feature>
<evidence type="ECO:0000256" key="1">
    <source>
        <dbReference type="SAM" id="Phobius"/>
    </source>
</evidence>
<feature type="domain" description="EGF-like" evidence="2">
    <location>
        <begin position="175"/>
        <end position="186"/>
    </location>
</feature>
<protein>
    <submittedName>
        <fullName evidence="4">Uncharacterized protein LOC111133162 isoform X1</fullName>
    </submittedName>
</protein>
<gene>
    <name evidence="4" type="primary">LOC111133162</name>
</gene>
<dbReference type="GeneID" id="111133162"/>
<name>A0A8B8EBU8_CRAVI</name>
<dbReference type="Proteomes" id="UP000694844">
    <property type="component" value="Chromosome 5"/>
</dbReference>
<evidence type="ECO:0000313" key="4">
    <source>
        <dbReference type="RefSeq" id="XP_022336991.1"/>
    </source>
</evidence>
<keyword evidence="3" id="KW-1185">Reference proteome</keyword>
<evidence type="ECO:0000259" key="2">
    <source>
        <dbReference type="PROSITE" id="PS00022"/>
    </source>
</evidence>